<evidence type="ECO:0000259" key="2">
    <source>
        <dbReference type="SMART" id="SM00471"/>
    </source>
</evidence>
<evidence type="ECO:0000313" key="3">
    <source>
        <dbReference type="EMBL" id="PIQ88782.1"/>
    </source>
</evidence>
<comment type="caution">
    <text evidence="3">The sequence shown here is derived from an EMBL/GenBank/DDBJ whole genome shotgun (WGS) entry which is preliminary data.</text>
</comment>
<dbReference type="AlphaFoldDB" id="A0A2H0LWP5"/>
<dbReference type="CDD" id="cd00077">
    <property type="entry name" value="HDc"/>
    <property type="match status" value="1"/>
</dbReference>
<evidence type="ECO:0000256" key="1">
    <source>
        <dbReference type="SAM" id="Phobius"/>
    </source>
</evidence>
<dbReference type="Proteomes" id="UP000229641">
    <property type="component" value="Unassembled WGS sequence"/>
</dbReference>
<feature type="domain" description="HD/PDEase" evidence="2">
    <location>
        <begin position="228"/>
        <end position="388"/>
    </location>
</feature>
<dbReference type="PANTHER" id="PTHR36442:SF1">
    <property type="entry name" value="CYCLIC-DI-AMP PHOSPHODIESTERASE PGPH"/>
    <property type="match status" value="1"/>
</dbReference>
<feature type="transmembrane region" description="Helical" evidence="1">
    <location>
        <begin position="176"/>
        <end position="199"/>
    </location>
</feature>
<feature type="transmembrane region" description="Helical" evidence="1">
    <location>
        <begin position="86"/>
        <end position="110"/>
    </location>
</feature>
<organism evidence="3 4">
    <name type="scientific">Candidatus Ghiorseimicrobium undicola</name>
    <dbReference type="NCBI Taxonomy" id="1974746"/>
    <lineage>
        <taxon>Bacteria</taxon>
        <taxon>Pseudomonadati</taxon>
        <taxon>Candidatus Omnitrophota</taxon>
        <taxon>Candidatus Ghiorseimicrobium</taxon>
    </lineage>
</organism>
<dbReference type="InterPro" id="IPR006675">
    <property type="entry name" value="HDIG_dom"/>
</dbReference>
<dbReference type="InterPro" id="IPR011621">
    <property type="entry name" value="Metal-dep_PHydrolase_7TM_intra"/>
</dbReference>
<protein>
    <recommendedName>
        <fullName evidence="2">HD/PDEase domain-containing protein</fullName>
    </recommendedName>
</protein>
<accession>A0A2H0LWP5</accession>
<dbReference type="PANTHER" id="PTHR36442">
    <property type="entry name" value="CYCLIC-DI-AMP PHOSPHODIESTERASE PGPH"/>
    <property type="match status" value="1"/>
</dbReference>
<dbReference type="SUPFAM" id="SSF109604">
    <property type="entry name" value="HD-domain/PDEase-like"/>
    <property type="match status" value="1"/>
</dbReference>
<dbReference type="InterPro" id="IPR003607">
    <property type="entry name" value="HD/PDEase_dom"/>
</dbReference>
<dbReference type="EMBL" id="PCWA01000086">
    <property type="protein sequence ID" value="PIQ88782.1"/>
    <property type="molecule type" value="Genomic_DNA"/>
</dbReference>
<keyword evidence="1" id="KW-1133">Transmembrane helix</keyword>
<dbReference type="Pfam" id="PF07698">
    <property type="entry name" value="7TM-7TMR_HD"/>
    <property type="match status" value="1"/>
</dbReference>
<feature type="transmembrane region" description="Helical" evidence="1">
    <location>
        <begin position="122"/>
        <end position="142"/>
    </location>
</feature>
<name>A0A2H0LWP5_9BACT</name>
<feature type="transmembrane region" description="Helical" evidence="1">
    <location>
        <begin position="20"/>
        <end position="42"/>
    </location>
</feature>
<dbReference type="SMART" id="SM00471">
    <property type="entry name" value="HDc"/>
    <property type="match status" value="1"/>
</dbReference>
<feature type="transmembrane region" description="Helical" evidence="1">
    <location>
        <begin position="148"/>
        <end position="169"/>
    </location>
</feature>
<sequence length="453" mass="50848">MNKWLKNSIFLALILSSLFFVSYVSAISYLVPITLITSFIYLRYQKKLTKHKGYNYLGLSLLLVIVIFANKFIVSYSELSVYYTPIIAIAMLCTILFNDLMLSMVLIIAASICAGLISGVNLYLTSVLFIGGMFASFLVINVRRRSQIIKAGVAAGVIQIMCLIFISFAHAKDYSIYILPNIINGLFSGIFVTGVLPVFEYLFNVVTNITLLELSDFNHPLLKRMVLEAPGTYHHSLIVGNLSEAAAEVIGANALLARIGSYYHDIGKIEKAEYFIENQSMENMTVHDQLKPSISKMVIMNHVREGKDLARKYKLNDSIVDFITQHHGTSLVFYFYWRALENSGEHKEDVEEEGFRYGGPKPQTKEAAIVLLADSVEGATRALKERTPKKIDELVRKVVNNKFIDGQLDECDLTLSDLEVIASTFSKILAAVYHARITYPEDKSENNDNKPAE</sequence>
<keyword evidence="1" id="KW-0812">Transmembrane</keyword>
<keyword evidence="1" id="KW-0472">Membrane</keyword>
<dbReference type="InterPro" id="IPR006674">
    <property type="entry name" value="HD_domain"/>
</dbReference>
<gene>
    <name evidence="3" type="ORF">COV72_06530</name>
</gene>
<dbReference type="InterPro" id="IPR052722">
    <property type="entry name" value="PgpH_phosphodiesterase"/>
</dbReference>
<evidence type="ECO:0000313" key="4">
    <source>
        <dbReference type="Proteomes" id="UP000229641"/>
    </source>
</evidence>
<dbReference type="Pfam" id="PF01966">
    <property type="entry name" value="HD"/>
    <property type="match status" value="1"/>
</dbReference>
<dbReference type="Gene3D" id="1.10.3210.10">
    <property type="entry name" value="Hypothetical protein af1432"/>
    <property type="match status" value="1"/>
</dbReference>
<feature type="transmembrane region" description="Helical" evidence="1">
    <location>
        <begin position="54"/>
        <end position="74"/>
    </location>
</feature>
<reference evidence="3 4" key="1">
    <citation type="submission" date="2017-09" db="EMBL/GenBank/DDBJ databases">
        <title>Depth-based differentiation of microbial function through sediment-hosted aquifers and enrichment of novel symbionts in the deep terrestrial subsurface.</title>
        <authorList>
            <person name="Probst A.J."/>
            <person name="Ladd B."/>
            <person name="Jarett J.K."/>
            <person name="Geller-Mcgrath D.E."/>
            <person name="Sieber C.M."/>
            <person name="Emerson J.B."/>
            <person name="Anantharaman K."/>
            <person name="Thomas B.C."/>
            <person name="Malmstrom R."/>
            <person name="Stieglmeier M."/>
            <person name="Klingl A."/>
            <person name="Woyke T."/>
            <person name="Ryan C.M."/>
            <person name="Banfield J.F."/>
        </authorList>
    </citation>
    <scope>NUCLEOTIDE SEQUENCE [LARGE SCALE GENOMIC DNA]</scope>
    <source>
        <strain evidence="3">CG11_big_fil_rev_8_21_14_0_20_42_13</strain>
    </source>
</reference>
<dbReference type="NCBIfam" id="TIGR00277">
    <property type="entry name" value="HDIG"/>
    <property type="match status" value="1"/>
</dbReference>
<proteinExistence type="predicted"/>